<sequence length="293" mass="32696">MSFLELNNASIAFGPAGNRTEVLSDINLSVAENEFVAVIGFSGSGKSTLVNMLSGLLPPTGGEVRMAGEKVTRPSPRRGVMFQSYSLLPWLTVYGNIHLAVKQVFPKKSKAELREHVERYIDMVHLTPARDKRPHELSGGMRQRVSLARTLSVQPEVLLLDEPLSALDALTRSVLQDEILQIWEQEKKTVVMITNDVDEAIIMADRIVPLTMGPKATLAEAFPVTLERPRDRRTLTELPEYKRLKADITSYLVGLNKEARELRGSNIIEMPDIAPRDFKAPSKIRGLKWKNTG</sequence>
<evidence type="ECO:0000256" key="2">
    <source>
        <dbReference type="ARBA" id="ARBA00022448"/>
    </source>
</evidence>
<proteinExistence type="predicted"/>
<dbReference type="EMBL" id="AP024702">
    <property type="protein sequence ID" value="BCX49572.1"/>
    <property type="molecule type" value="Genomic_DNA"/>
</dbReference>
<dbReference type="InterPro" id="IPR050166">
    <property type="entry name" value="ABC_transporter_ATP-bind"/>
</dbReference>
<dbReference type="InterPro" id="IPR003439">
    <property type="entry name" value="ABC_transporter-like_ATP-bd"/>
</dbReference>
<keyword evidence="9" id="KW-1185">Reference proteome</keyword>
<evidence type="ECO:0000256" key="1">
    <source>
        <dbReference type="ARBA" id="ARBA00004202"/>
    </source>
</evidence>
<name>A0ABM7RD48_9BACT</name>
<dbReference type="CDD" id="cd03293">
    <property type="entry name" value="ABC_NrtD_SsuB_transporters"/>
    <property type="match status" value="1"/>
</dbReference>
<keyword evidence="3" id="KW-1003">Cell membrane</keyword>
<comment type="subcellular location">
    <subcellularLocation>
        <location evidence="1">Cell membrane</location>
        <topology evidence="1">Peripheral membrane protein</topology>
    </subcellularLocation>
</comment>
<accession>A0ABM7RD48</accession>
<keyword evidence="2" id="KW-0813">Transport</keyword>
<dbReference type="SUPFAM" id="SSF52540">
    <property type="entry name" value="P-loop containing nucleoside triphosphate hydrolases"/>
    <property type="match status" value="1"/>
</dbReference>
<keyword evidence="4" id="KW-0547">Nucleotide-binding</keyword>
<gene>
    <name evidence="8" type="primary">nrtC_1</name>
    <name evidence="8" type="ORF">HAHE_34800</name>
</gene>
<dbReference type="GO" id="GO:0005524">
    <property type="term" value="F:ATP binding"/>
    <property type="evidence" value="ECO:0007669"/>
    <property type="project" value="UniProtKB-KW"/>
</dbReference>
<dbReference type="SMART" id="SM00382">
    <property type="entry name" value="AAA"/>
    <property type="match status" value="1"/>
</dbReference>
<reference evidence="8 9" key="1">
    <citation type="submission" date="2021-06" db="EMBL/GenBank/DDBJ databases">
        <title>Complete genome of Haloferula helveola possessing various polysaccharide degrading enzymes.</title>
        <authorList>
            <person name="Takami H."/>
            <person name="Huang C."/>
            <person name="Hamasaki K."/>
        </authorList>
    </citation>
    <scope>NUCLEOTIDE SEQUENCE [LARGE SCALE GENOMIC DNA]</scope>
    <source>
        <strain evidence="8 9">CN-1</strain>
    </source>
</reference>
<dbReference type="Pfam" id="PF00005">
    <property type="entry name" value="ABC_tran"/>
    <property type="match status" value="1"/>
</dbReference>
<dbReference type="PANTHER" id="PTHR42788">
    <property type="entry name" value="TAURINE IMPORT ATP-BINDING PROTEIN-RELATED"/>
    <property type="match status" value="1"/>
</dbReference>
<evidence type="ECO:0000259" key="7">
    <source>
        <dbReference type="PROSITE" id="PS50893"/>
    </source>
</evidence>
<keyword evidence="5 8" id="KW-0067">ATP-binding</keyword>
<evidence type="ECO:0000256" key="4">
    <source>
        <dbReference type="ARBA" id="ARBA00022741"/>
    </source>
</evidence>
<evidence type="ECO:0000256" key="5">
    <source>
        <dbReference type="ARBA" id="ARBA00022840"/>
    </source>
</evidence>
<protein>
    <submittedName>
        <fullName evidence="8">Nitrate ABC transporter ATP-binding protein</fullName>
    </submittedName>
</protein>
<keyword evidence="6" id="KW-0472">Membrane</keyword>
<dbReference type="InterPro" id="IPR003593">
    <property type="entry name" value="AAA+_ATPase"/>
</dbReference>
<dbReference type="InterPro" id="IPR017871">
    <property type="entry name" value="ABC_transporter-like_CS"/>
</dbReference>
<dbReference type="Gene3D" id="3.40.50.300">
    <property type="entry name" value="P-loop containing nucleotide triphosphate hydrolases"/>
    <property type="match status" value="1"/>
</dbReference>
<evidence type="ECO:0000313" key="9">
    <source>
        <dbReference type="Proteomes" id="UP001374893"/>
    </source>
</evidence>
<dbReference type="NCBIfam" id="TIGR01184">
    <property type="entry name" value="ntrCD"/>
    <property type="match status" value="1"/>
</dbReference>
<evidence type="ECO:0000256" key="3">
    <source>
        <dbReference type="ARBA" id="ARBA00022475"/>
    </source>
</evidence>
<feature type="domain" description="ABC transporter" evidence="7">
    <location>
        <begin position="4"/>
        <end position="237"/>
    </location>
</feature>
<evidence type="ECO:0000256" key="6">
    <source>
        <dbReference type="ARBA" id="ARBA00023136"/>
    </source>
</evidence>
<dbReference type="InterPro" id="IPR005890">
    <property type="entry name" value="NO3_transporter_ATP-bd-like"/>
</dbReference>
<dbReference type="RefSeq" id="WP_338686230.1">
    <property type="nucleotide sequence ID" value="NZ_AP024702.1"/>
</dbReference>
<organism evidence="8 9">
    <name type="scientific">Haloferula helveola</name>
    <dbReference type="NCBI Taxonomy" id="490095"/>
    <lineage>
        <taxon>Bacteria</taxon>
        <taxon>Pseudomonadati</taxon>
        <taxon>Verrucomicrobiota</taxon>
        <taxon>Verrucomicrobiia</taxon>
        <taxon>Verrucomicrobiales</taxon>
        <taxon>Verrucomicrobiaceae</taxon>
        <taxon>Haloferula</taxon>
    </lineage>
</organism>
<dbReference type="PROSITE" id="PS50893">
    <property type="entry name" value="ABC_TRANSPORTER_2"/>
    <property type="match status" value="1"/>
</dbReference>
<dbReference type="InterPro" id="IPR027417">
    <property type="entry name" value="P-loop_NTPase"/>
</dbReference>
<dbReference type="Proteomes" id="UP001374893">
    <property type="component" value="Chromosome"/>
</dbReference>
<dbReference type="PROSITE" id="PS00211">
    <property type="entry name" value="ABC_TRANSPORTER_1"/>
    <property type="match status" value="1"/>
</dbReference>
<evidence type="ECO:0000313" key="8">
    <source>
        <dbReference type="EMBL" id="BCX49572.1"/>
    </source>
</evidence>
<dbReference type="PANTHER" id="PTHR42788:SF13">
    <property type="entry name" value="ALIPHATIC SULFONATES IMPORT ATP-BINDING PROTEIN SSUB"/>
    <property type="match status" value="1"/>
</dbReference>